<proteinExistence type="predicted"/>
<dbReference type="Pfam" id="PF24849">
    <property type="entry name" value="DUF7724"/>
    <property type="match status" value="1"/>
</dbReference>
<dbReference type="AlphaFoldDB" id="A0A174YYA9"/>
<dbReference type="Proteomes" id="UP000095621">
    <property type="component" value="Unassembled WGS sequence"/>
</dbReference>
<sequence length="117" mass="13829">MSSLGNVWAANRIQHICNNANHKTPIYGLFRISVLTNDGKYTIFEFNNQRIRFITSDKLERYTKIVEWDNGYLVVMAKYKEMPEVEEYIDLIPILNMLYYDTETFLKPIKEVRIDAA</sequence>
<name>A0A174YYA9_9FIRM</name>
<organism evidence="2 3">
    <name type="scientific">Lachnospira eligens</name>
    <dbReference type="NCBI Taxonomy" id="39485"/>
    <lineage>
        <taxon>Bacteria</taxon>
        <taxon>Bacillati</taxon>
        <taxon>Bacillota</taxon>
        <taxon>Clostridia</taxon>
        <taxon>Lachnospirales</taxon>
        <taxon>Lachnospiraceae</taxon>
        <taxon>Lachnospira</taxon>
    </lineage>
</organism>
<accession>A0A174YYA9</accession>
<evidence type="ECO:0000313" key="3">
    <source>
        <dbReference type="Proteomes" id="UP000095621"/>
    </source>
</evidence>
<feature type="domain" description="DUF7724" evidence="1">
    <location>
        <begin position="33"/>
        <end position="115"/>
    </location>
</feature>
<evidence type="ECO:0000259" key="1">
    <source>
        <dbReference type="Pfam" id="PF24849"/>
    </source>
</evidence>
<gene>
    <name evidence="2" type="ORF">ERS852490_02225</name>
</gene>
<evidence type="ECO:0000313" key="2">
    <source>
        <dbReference type="EMBL" id="CUQ78577.1"/>
    </source>
</evidence>
<dbReference type="InterPro" id="IPR056141">
    <property type="entry name" value="DUF7724"/>
</dbReference>
<protein>
    <recommendedName>
        <fullName evidence="1">DUF7724 domain-containing protein</fullName>
    </recommendedName>
</protein>
<dbReference type="EMBL" id="CZBU01000005">
    <property type="protein sequence ID" value="CUQ78577.1"/>
    <property type="molecule type" value="Genomic_DNA"/>
</dbReference>
<reference evidence="2 3" key="1">
    <citation type="submission" date="2015-09" db="EMBL/GenBank/DDBJ databases">
        <authorList>
            <consortium name="Pathogen Informatics"/>
        </authorList>
    </citation>
    <scope>NUCLEOTIDE SEQUENCE [LARGE SCALE GENOMIC DNA]</scope>
    <source>
        <strain evidence="2 3">2789STDY5834875</strain>
    </source>
</reference>